<dbReference type="GO" id="GO:0009451">
    <property type="term" value="P:RNA modification"/>
    <property type="evidence" value="ECO:0007669"/>
    <property type="project" value="InterPro"/>
</dbReference>
<keyword evidence="6" id="KW-1185">Reference proteome</keyword>
<dbReference type="FunFam" id="1.25.40.10:FF:000353">
    <property type="entry name" value="Pentatricopeptide repeat-containing protein At4g39530"/>
    <property type="match status" value="1"/>
</dbReference>
<dbReference type="EMBL" id="JAUIZM010000001">
    <property type="protein sequence ID" value="KAK1402531.1"/>
    <property type="molecule type" value="Genomic_DNA"/>
</dbReference>
<dbReference type="InterPro" id="IPR046849">
    <property type="entry name" value="E2_motif"/>
</dbReference>
<dbReference type="InterPro" id="IPR002885">
    <property type="entry name" value="PPR_rpt"/>
</dbReference>
<dbReference type="Pfam" id="PF14432">
    <property type="entry name" value="DYW_deaminase"/>
    <property type="match status" value="1"/>
</dbReference>
<evidence type="ECO:0000256" key="1">
    <source>
        <dbReference type="ARBA" id="ARBA00006643"/>
    </source>
</evidence>
<feature type="domain" description="DYW" evidence="4">
    <location>
        <begin position="696"/>
        <end position="788"/>
    </location>
</feature>
<accession>A0AAD8JF25</accession>
<dbReference type="PROSITE" id="PS51375">
    <property type="entry name" value="PPR"/>
    <property type="match status" value="6"/>
</dbReference>
<dbReference type="Pfam" id="PF20430">
    <property type="entry name" value="Eplus_motif"/>
    <property type="match status" value="1"/>
</dbReference>
<dbReference type="Proteomes" id="UP001237642">
    <property type="component" value="Unassembled WGS sequence"/>
</dbReference>
<comment type="similarity">
    <text evidence="1">Belongs to the PPR family. PCMP-H subfamily.</text>
</comment>
<proteinExistence type="inferred from homology"/>
<dbReference type="InterPro" id="IPR046960">
    <property type="entry name" value="PPR_At4g14850-like_plant"/>
</dbReference>
<dbReference type="Pfam" id="PF20431">
    <property type="entry name" value="E_motif"/>
    <property type="match status" value="1"/>
</dbReference>
<dbReference type="FunFam" id="1.25.40.10:FF:000031">
    <property type="entry name" value="Pentatricopeptide repeat-containing protein mitochondrial"/>
    <property type="match status" value="1"/>
</dbReference>
<dbReference type="Pfam" id="PF13041">
    <property type="entry name" value="PPR_2"/>
    <property type="match status" value="4"/>
</dbReference>
<dbReference type="Gene3D" id="1.25.40.10">
    <property type="entry name" value="Tetratricopeptide repeat domain"/>
    <property type="match status" value="6"/>
</dbReference>
<dbReference type="FunFam" id="1.25.40.10:FF:000452">
    <property type="entry name" value="pentatricopeptide repeat-containing protein At2g03880, mitochondrial"/>
    <property type="match status" value="1"/>
</dbReference>
<keyword evidence="2" id="KW-0677">Repeat</keyword>
<dbReference type="NCBIfam" id="TIGR00756">
    <property type="entry name" value="PPR"/>
    <property type="match status" value="9"/>
</dbReference>
<dbReference type="SUPFAM" id="SSF48452">
    <property type="entry name" value="TPR-like"/>
    <property type="match status" value="1"/>
</dbReference>
<dbReference type="Pfam" id="PF01535">
    <property type="entry name" value="PPR"/>
    <property type="match status" value="4"/>
</dbReference>
<evidence type="ECO:0000259" key="4">
    <source>
        <dbReference type="Pfam" id="PF14432"/>
    </source>
</evidence>
<dbReference type="PANTHER" id="PTHR47926">
    <property type="entry name" value="PENTATRICOPEPTIDE REPEAT-CONTAINING PROTEIN"/>
    <property type="match status" value="1"/>
</dbReference>
<feature type="repeat" description="PPR" evidence="3">
    <location>
        <begin position="380"/>
        <end position="414"/>
    </location>
</feature>
<dbReference type="InterPro" id="IPR011990">
    <property type="entry name" value="TPR-like_helical_dom_sf"/>
</dbReference>
<dbReference type="FunFam" id="1.25.40.10:FF:000366">
    <property type="entry name" value="Pentatricopeptide (PPR) repeat-containing protein"/>
    <property type="match status" value="1"/>
</dbReference>
<dbReference type="GO" id="GO:0003723">
    <property type="term" value="F:RNA binding"/>
    <property type="evidence" value="ECO:0007669"/>
    <property type="project" value="InterPro"/>
</dbReference>
<gene>
    <name evidence="5" type="ORF">POM88_002136</name>
</gene>
<dbReference type="InterPro" id="IPR032867">
    <property type="entry name" value="DYW_dom"/>
</dbReference>
<dbReference type="FunFam" id="1.25.40.10:FF:000073">
    <property type="entry name" value="Pentatricopeptide repeat-containing protein chloroplastic"/>
    <property type="match status" value="1"/>
</dbReference>
<dbReference type="GO" id="GO:0008270">
    <property type="term" value="F:zinc ion binding"/>
    <property type="evidence" value="ECO:0007669"/>
    <property type="project" value="InterPro"/>
</dbReference>
<protein>
    <submittedName>
        <fullName evidence="5">Pentatricopeptide repeat-containing protein</fullName>
    </submittedName>
</protein>
<dbReference type="AlphaFoldDB" id="A0AAD8JF25"/>
<comment type="caution">
    <text evidence="5">The sequence shown here is derived from an EMBL/GenBank/DDBJ whole genome shotgun (WGS) entry which is preliminary data.</text>
</comment>
<feature type="repeat" description="PPR" evidence="3">
    <location>
        <begin position="178"/>
        <end position="212"/>
    </location>
</feature>
<dbReference type="InterPro" id="IPR046848">
    <property type="entry name" value="E_motif"/>
</dbReference>
<evidence type="ECO:0000256" key="2">
    <source>
        <dbReference type="ARBA" id="ARBA00022737"/>
    </source>
</evidence>
<dbReference type="PANTHER" id="PTHR47926:SF517">
    <property type="entry name" value="TETRATRICOPEPTIDE REPEAT-LIKE SUPERFAMILY PROTEIN"/>
    <property type="match status" value="1"/>
</dbReference>
<feature type="repeat" description="PPR" evidence="3">
    <location>
        <begin position="45"/>
        <end position="75"/>
    </location>
</feature>
<sequence length="788" mass="88363">MGMHDLCRRVHRVSSYDMNQKLHSLWKSGQINEARQVFDKIPHRDEFSWNTMIAAYSDSGNLTEARKLFNETPKKSAITWSSLITGFCRNGSEYEALELFWQMGFEGYKPSQFTLGSVLRLCSIKCLLSRGEQVHGYATKVGLDKNDFVVTGLVDMYSKCRRISEAECLFGGMSNGRNHVSWTAMITGYSQNGEELRAIECFRDMRAEGVECNQYTFPSVFTACAALSACGFGKQVHGCVVRGGFETNVFVESAVVDMYAKCGDFDSARKVLESRETDDVISWNSMIVGCVRHGLKEEALLLFKNMHSKDMEIDDYTFPSVLNCFAALNYERYAKSVHSIIVKTGFDVYKLVGNALMDMYAKQNDLGSAFKVFNSMTDKDVVSWTSLVTGYAHNGSPEEALKLFCGMRIAGIEPDQVVISSVLSSCAELTTLEFGQQVHANYIKSGFGSSLSVDNSLVAMYAKCGNIEDASSIFNLMQIRNVISWTALIVGYAQNGRAEESLLLYDSMIESGTKPDFITFIGLLFACSHAGLAEKARQYFEAMTRIYGIKPGPDHYACMIDLLGRSGKMLEAEKLLNEMDVEPDATVWKALLSACRVHGVVELAERAAEALFKLEPQNAMPYVMLSNIYSAAGKWEDSARIRRVMKMNGISKEPGRSWIEMNSQVHTFTSEDRSHPNIDDIYSKIDEVMRLIKEAGYVPDMNYALHDVNEEGKEHGLAYHSEKLAVAFGLLFVPKSAPIRIFKNLRVCGDCHIAMKFISLVFQRHIILRDSNCFHHFNEGKCSCGDYW</sequence>
<feature type="repeat" description="PPR" evidence="3">
    <location>
        <begin position="279"/>
        <end position="313"/>
    </location>
</feature>
<evidence type="ECO:0000256" key="3">
    <source>
        <dbReference type="PROSITE-ProRule" id="PRU00708"/>
    </source>
</evidence>
<feature type="repeat" description="PPR" evidence="3">
    <location>
        <begin position="481"/>
        <end position="515"/>
    </location>
</feature>
<evidence type="ECO:0000313" key="6">
    <source>
        <dbReference type="Proteomes" id="UP001237642"/>
    </source>
</evidence>
<reference evidence="5" key="2">
    <citation type="submission" date="2023-05" db="EMBL/GenBank/DDBJ databases">
        <authorList>
            <person name="Schelkunov M.I."/>
        </authorList>
    </citation>
    <scope>NUCLEOTIDE SEQUENCE</scope>
    <source>
        <strain evidence="5">Hsosn_3</strain>
        <tissue evidence="5">Leaf</tissue>
    </source>
</reference>
<name>A0AAD8JF25_9APIA</name>
<reference evidence="5" key="1">
    <citation type="submission" date="2023-02" db="EMBL/GenBank/DDBJ databases">
        <title>Genome of toxic invasive species Heracleum sosnowskyi carries increased number of genes despite the absence of recent whole-genome duplications.</title>
        <authorList>
            <person name="Schelkunov M."/>
            <person name="Shtratnikova V."/>
            <person name="Makarenko M."/>
            <person name="Klepikova A."/>
            <person name="Omelchenko D."/>
            <person name="Novikova G."/>
            <person name="Obukhova E."/>
            <person name="Bogdanov V."/>
            <person name="Penin A."/>
            <person name="Logacheva M."/>
        </authorList>
    </citation>
    <scope>NUCLEOTIDE SEQUENCE</scope>
    <source>
        <strain evidence="5">Hsosn_3</strain>
        <tissue evidence="5">Leaf</tissue>
    </source>
</reference>
<feature type="repeat" description="PPR" evidence="3">
    <location>
        <begin position="76"/>
        <end position="110"/>
    </location>
</feature>
<organism evidence="5 6">
    <name type="scientific">Heracleum sosnowskyi</name>
    <dbReference type="NCBI Taxonomy" id="360622"/>
    <lineage>
        <taxon>Eukaryota</taxon>
        <taxon>Viridiplantae</taxon>
        <taxon>Streptophyta</taxon>
        <taxon>Embryophyta</taxon>
        <taxon>Tracheophyta</taxon>
        <taxon>Spermatophyta</taxon>
        <taxon>Magnoliopsida</taxon>
        <taxon>eudicotyledons</taxon>
        <taxon>Gunneridae</taxon>
        <taxon>Pentapetalae</taxon>
        <taxon>asterids</taxon>
        <taxon>campanulids</taxon>
        <taxon>Apiales</taxon>
        <taxon>Apiaceae</taxon>
        <taxon>Apioideae</taxon>
        <taxon>apioid superclade</taxon>
        <taxon>Tordylieae</taxon>
        <taxon>Tordyliinae</taxon>
        <taxon>Heracleum</taxon>
    </lineage>
</organism>
<evidence type="ECO:0000313" key="5">
    <source>
        <dbReference type="EMBL" id="KAK1402531.1"/>
    </source>
</evidence>